<sequence>MRLFDDPLLQQFAARALTMIPRGAAEFGECQAAADAIAEGDDVSWYRSWTSLGDTVAEWASVSDDKGHYLSAADAWLRAATYYRTACYPLYGAPVDPRLVQGFRREEEAFRRFAALRKLREVEIPYESVKLRGYLCPAQGGAEIERRPVVVSVGGVGTNAHERWAIHGLPAVRRGYHCLLLDGPGQGRALIDLGLPMRPDWEYVMAPVLAHLRRHDDVDPDRIALVGVGFGAFLAARTAAAFPEVAALVTDPGPWDLGGDPPAEGDFTDPVMRWLYEGAGMWAHGFTDLDAYVADLRRYRLSEVVGGIGCPTFVAAAEADLFSHRAALFYQALTCPKTFTVFTHAEGSAGPLELWNRSRFDQRSFDWLDETLHHYPGMLGRPGSLG</sequence>
<dbReference type="GO" id="GO:0016787">
    <property type="term" value="F:hydrolase activity"/>
    <property type="evidence" value="ECO:0007669"/>
    <property type="project" value="UniProtKB-KW"/>
</dbReference>
<dbReference type="EMBL" id="RJKE01000001">
    <property type="protein sequence ID" value="ROO83447.1"/>
    <property type="molecule type" value="Genomic_DNA"/>
</dbReference>
<dbReference type="PANTHER" id="PTHR22946">
    <property type="entry name" value="DIENELACTONE HYDROLASE DOMAIN-CONTAINING PROTEIN-RELATED"/>
    <property type="match status" value="1"/>
</dbReference>
<dbReference type="Proteomes" id="UP000272400">
    <property type="component" value="Unassembled WGS sequence"/>
</dbReference>
<keyword evidence="4" id="KW-1185">Reference proteome</keyword>
<dbReference type="SUPFAM" id="SSF53474">
    <property type="entry name" value="alpha/beta-Hydrolases"/>
    <property type="match status" value="1"/>
</dbReference>
<evidence type="ECO:0000313" key="4">
    <source>
        <dbReference type="Proteomes" id="UP000272400"/>
    </source>
</evidence>
<dbReference type="Gene3D" id="3.40.50.1820">
    <property type="entry name" value="alpha/beta hydrolase"/>
    <property type="match status" value="1"/>
</dbReference>
<dbReference type="Pfam" id="PF06500">
    <property type="entry name" value="FrsA-like"/>
    <property type="match status" value="1"/>
</dbReference>
<dbReference type="AlphaFoldDB" id="A0A3N1CQ48"/>
<comment type="caution">
    <text evidence="3">The sequence shown here is derived from an EMBL/GenBank/DDBJ whole genome shotgun (WGS) entry which is preliminary data.</text>
</comment>
<dbReference type="InterPro" id="IPR029058">
    <property type="entry name" value="AB_hydrolase_fold"/>
</dbReference>
<proteinExistence type="inferred from homology"/>
<accession>A0A3N1CQ48</accession>
<evidence type="ECO:0000313" key="3">
    <source>
        <dbReference type="EMBL" id="ROO83447.1"/>
    </source>
</evidence>
<keyword evidence="2 3" id="KW-0378">Hydrolase</keyword>
<evidence type="ECO:0000256" key="2">
    <source>
        <dbReference type="ARBA" id="ARBA00022801"/>
    </source>
</evidence>
<reference evidence="3 4" key="1">
    <citation type="submission" date="2018-11" db="EMBL/GenBank/DDBJ databases">
        <title>Sequencing the genomes of 1000 actinobacteria strains.</title>
        <authorList>
            <person name="Klenk H.-P."/>
        </authorList>
    </citation>
    <scope>NUCLEOTIDE SEQUENCE [LARGE SCALE GENOMIC DNA]</scope>
    <source>
        <strain evidence="3 4">DSM 44254</strain>
    </source>
</reference>
<dbReference type="RefSeq" id="WP_123662626.1">
    <property type="nucleotide sequence ID" value="NZ_RJKE01000001.1"/>
</dbReference>
<gene>
    <name evidence="3" type="ORF">EDD29_0950</name>
</gene>
<dbReference type="InterPro" id="IPR010520">
    <property type="entry name" value="FrsA-like"/>
</dbReference>
<protein>
    <submittedName>
        <fullName evidence="3">Alpha/beta hydrolase family protein DUF1100</fullName>
    </submittedName>
</protein>
<dbReference type="Gene3D" id="1.20.1440.110">
    <property type="entry name" value="acylaminoacyl peptidase"/>
    <property type="match status" value="1"/>
</dbReference>
<evidence type="ECO:0000256" key="1">
    <source>
        <dbReference type="ARBA" id="ARBA00008645"/>
    </source>
</evidence>
<comment type="similarity">
    <text evidence="1">Belongs to the AB hydrolase superfamily.</text>
</comment>
<name>A0A3N1CQ48_9ACTN</name>
<dbReference type="PANTHER" id="PTHR22946:SF12">
    <property type="entry name" value="CONIDIAL PIGMENT BIOSYNTHESIS PROTEIN AYG1 (AFU_ORTHOLOGUE AFUA_2G17550)"/>
    <property type="match status" value="1"/>
</dbReference>
<organism evidence="3 4">
    <name type="scientific">Actinocorallia herbida</name>
    <dbReference type="NCBI Taxonomy" id="58109"/>
    <lineage>
        <taxon>Bacteria</taxon>
        <taxon>Bacillati</taxon>
        <taxon>Actinomycetota</taxon>
        <taxon>Actinomycetes</taxon>
        <taxon>Streptosporangiales</taxon>
        <taxon>Thermomonosporaceae</taxon>
        <taxon>Actinocorallia</taxon>
    </lineage>
</organism>
<dbReference type="InterPro" id="IPR050261">
    <property type="entry name" value="FrsA_esterase"/>
</dbReference>
<dbReference type="OrthoDB" id="9765647at2"/>